<keyword evidence="3" id="KW-0378">Hydrolase</keyword>
<keyword evidence="7" id="KW-1185">Reference proteome</keyword>
<dbReference type="InterPro" id="IPR016667">
    <property type="entry name" value="Caps_polysacc_synth_CpsB/CapC"/>
</dbReference>
<organism evidence="6 7">
    <name type="scientific">Heliophilum fasciatum</name>
    <dbReference type="NCBI Taxonomy" id="35700"/>
    <lineage>
        <taxon>Bacteria</taxon>
        <taxon>Bacillati</taxon>
        <taxon>Bacillota</taxon>
        <taxon>Clostridia</taxon>
        <taxon>Eubacteriales</taxon>
        <taxon>Heliobacteriaceae</taxon>
        <taxon>Heliophilum</taxon>
    </lineage>
</organism>
<dbReference type="Proteomes" id="UP000294813">
    <property type="component" value="Unassembled WGS sequence"/>
</dbReference>
<name>A0A4R2RLZ0_9FIRM</name>
<comment type="catalytic activity">
    <reaction evidence="5">
        <text>O-phospho-L-tyrosyl-[protein] + H2O = L-tyrosyl-[protein] + phosphate</text>
        <dbReference type="Rhea" id="RHEA:10684"/>
        <dbReference type="Rhea" id="RHEA-COMP:10136"/>
        <dbReference type="Rhea" id="RHEA-COMP:20101"/>
        <dbReference type="ChEBI" id="CHEBI:15377"/>
        <dbReference type="ChEBI" id="CHEBI:43474"/>
        <dbReference type="ChEBI" id="CHEBI:46858"/>
        <dbReference type="ChEBI" id="CHEBI:61978"/>
        <dbReference type="EC" id="3.1.3.48"/>
    </reaction>
</comment>
<sequence>MAVKQPMEDAIIDLHCHILPGIDDGAPDLEESLAMARQAFDQGVRTITVTPHFLPHGDAPPPDEVRQACAALQAALTEHAIELELLPGHEVYLTEEVPRLWREGKLLPLTGEGNKLLVELPLNQYASWISDVLFELQVAGAQVVIAHPERYRYFRDSLELLEEWVARGTVLQVNAGSIVGHYGESVFKVVERLFEQGLVSLIGSDAHSSRRRTFLFDQASAQLHRWGIDAGRLYANHRRLLAGEELDRDIVKALRPWWRLWA</sequence>
<reference evidence="6 7" key="1">
    <citation type="submission" date="2019-03" db="EMBL/GenBank/DDBJ databases">
        <title>Genomic Encyclopedia of Type Strains, Phase IV (KMG-IV): sequencing the most valuable type-strain genomes for metagenomic binning, comparative biology and taxonomic classification.</title>
        <authorList>
            <person name="Goeker M."/>
        </authorList>
    </citation>
    <scope>NUCLEOTIDE SEQUENCE [LARGE SCALE GENOMIC DNA]</scope>
    <source>
        <strain evidence="6 7">DSM 11170</strain>
    </source>
</reference>
<dbReference type="InterPro" id="IPR016195">
    <property type="entry name" value="Pol/histidinol_Pase-like"/>
</dbReference>
<dbReference type="Gene3D" id="3.20.20.140">
    <property type="entry name" value="Metal-dependent hydrolases"/>
    <property type="match status" value="1"/>
</dbReference>
<dbReference type="SUPFAM" id="SSF89550">
    <property type="entry name" value="PHP domain-like"/>
    <property type="match status" value="1"/>
</dbReference>
<evidence type="ECO:0000256" key="2">
    <source>
        <dbReference type="ARBA" id="ARBA00013064"/>
    </source>
</evidence>
<dbReference type="Pfam" id="PF19567">
    <property type="entry name" value="CpsB_CapC"/>
    <property type="match status" value="1"/>
</dbReference>
<evidence type="ECO:0000256" key="1">
    <source>
        <dbReference type="ARBA" id="ARBA00005750"/>
    </source>
</evidence>
<evidence type="ECO:0000256" key="5">
    <source>
        <dbReference type="ARBA" id="ARBA00051722"/>
    </source>
</evidence>
<dbReference type="GO" id="GO:0004725">
    <property type="term" value="F:protein tyrosine phosphatase activity"/>
    <property type="evidence" value="ECO:0007669"/>
    <property type="project" value="UniProtKB-EC"/>
</dbReference>
<proteinExistence type="inferred from homology"/>
<keyword evidence="4" id="KW-0904">Protein phosphatase</keyword>
<evidence type="ECO:0000313" key="7">
    <source>
        <dbReference type="Proteomes" id="UP000294813"/>
    </source>
</evidence>
<dbReference type="EMBL" id="SLXT01000011">
    <property type="protein sequence ID" value="TCP64163.1"/>
    <property type="molecule type" value="Genomic_DNA"/>
</dbReference>
<dbReference type="EC" id="3.1.3.48" evidence="2"/>
<gene>
    <name evidence="6" type="ORF">EDD73_11115</name>
</gene>
<evidence type="ECO:0000256" key="3">
    <source>
        <dbReference type="ARBA" id="ARBA00022801"/>
    </source>
</evidence>
<dbReference type="GO" id="GO:0030145">
    <property type="term" value="F:manganese ion binding"/>
    <property type="evidence" value="ECO:0007669"/>
    <property type="project" value="InterPro"/>
</dbReference>
<evidence type="ECO:0000256" key="4">
    <source>
        <dbReference type="ARBA" id="ARBA00022912"/>
    </source>
</evidence>
<dbReference type="PANTHER" id="PTHR39181:SF1">
    <property type="entry name" value="TYROSINE-PROTEIN PHOSPHATASE YWQE"/>
    <property type="match status" value="1"/>
</dbReference>
<comment type="similarity">
    <text evidence="1">Belongs to the metallo-dependent hydrolases superfamily. CpsB/CapC family.</text>
</comment>
<dbReference type="PANTHER" id="PTHR39181">
    <property type="entry name" value="TYROSINE-PROTEIN PHOSPHATASE YWQE"/>
    <property type="match status" value="1"/>
</dbReference>
<protein>
    <recommendedName>
        <fullName evidence="2">protein-tyrosine-phosphatase</fullName>
        <ecNumber evidence="2">3.1.3.48</ecNumber>
    </recommendedName>
</protein>
<accession>A0A4R2RLZ0</accession>
<comment type="caution">
    <text evidence="6">The sequence shown here is derived from an EMBL/GenBank/DDBJ whole genome shotgun (WGS) entry which is preliminary data.</text>
</comment>
<dbReference type="AlphaFoldDB" id="A0A4R2RLZ0"/>
<dbReference type="PIRSF" id="PIRSF016557">
    <property type="entry name" value="Caps_synth_CpsB"/>
    <property type="match status" value="1"/>
</dbReference>
<evidence type="ECO:0000313" key="6">
    <source>
        <dbReference type="EMBL" id="TCP64163.1"/>
    </source>
</evidence>